<keyword evidence="8" id="KW-0868">Chloride</keyword>
<dbReference type="AlphaFoldDB" id="A0A7W5H2B3"/>
<feature type="transmembrane region" description="Helical" evidence="11">
    <location>
        <begin position="429"/>
        <end position="449"/>
    </location>
</feature>
<feature type="transmembrane region" description="Helical" evidence="11">
    <location>
        <begin position="39"/>
        <end position="58"/>
    </location>
</feature>
<dbReference type="CDD" id="cd00400">
    <property type="entry name" value="Voltage_gated_ClC"/>
    <property type="match status" value="1"/>
</dbReference>
<evidence type="ECO:0000313" key="13">
    <source>
        <dbReference type="EMBL" id="MBB3187580.1"/>
    </source>
</evidence>
<evidence type="ECO:0000256" key="8">
    <source>
        <dbReference type="ARBA" id="ARBA00023214"/>
    </source>
</evidence>
<keyword evidence="5" id="KW-0406">Ion transport</keyword>
<feature type="transmembrane region" description="Helical" evidence="11">
    <location>
        <begin position="78"/>
        <end position="97"/>
    </location>
</feature>
<feature type="transmembrane region" description="Helical" evidence="11">
    <location>
        <begin position="129"/>
        <end position="153"/>
    </location>
</feature>
<dbReference type="Proteomes" id="UP000544222">
    <property type="component" value="Unassembled WGS sequence"/>
</dbReference>
<protein>
    <submittedName>
        <fullName evidence="13">CIC family chloride channel protein</fullName>
    </submittedName>
</protein>
<dbReference type="Gene3D" id="3.10.580.10">
    <property type="entry name" value="CBS-domain"/>
    <property type="match status" value="1"/>
</dbReference>
<feature type="transmembrane region" description="Helical" evidence="11">
    <location>
        <begin position="338"/>
        <end position="357"/>
    </location>
</feature>
<keyword evidence="4 11" id="KW-1133">Transmembrane helix</keyword>
<evidence type="ECO:0000256" key="2">
    <source>
        <dbReference type="ARBA" id="ARBA00022448"/>
    </source>
</evidence>
<evidence type="ECO:0000313" key="14">
    <source>
        <dbReference type="Proteomes" id="UP000544222"/>
    </source>
</evidence>
<dbReference type="InterPro" id="IPR046342">
    <property type="entry name" value="CBS_dom_sf"/>
</dbReference>
<comment type="caution">
    <text evidence="13">The sequence shown here is derived from an EMBL/GenBank/DDBJ whole genome shotgun (WGS) entry which is preliminary data.</text>
</comment>
<dbReference type="Gene3D" id="1.10.3080.10">
    <property type="entry name" value="Clc chloride channel"/>
    <property type="match status" value="1"/>
</dbReference>
<evidence type="ECO:0000256" key="4">
    <source>
        <dbReference type="ARBA" id="ARBA00022989"/>
    </source>
</evidence>
<evidence type="ECO:0000256" key="7">
    <source>
        <dbReference type="ARBA" id="ARBA00023173"/>
    </source>
</evidence>
<keyword evidence="10" id="KW-0129">CBS domain</keyword>
<feature type="transmembrane region" description="Helical" evidence="11">
    <location>
        <begin position="399"/>
        <end position="423"/>
    </location>
</feature>
<name>A0A7W5H2B3_9PORP</name>
<keyword evidence="6 11" id="KW-0472">Membrane</keyword>
<evidence type="ECO:0000256" key="10">
    <source>
        <dbReference type="PROSITE-ProRule" id="PRU00703"/>
    </source>
</evidence>
<evidence type="ECO:0000256" key="5">
    <source>
        <dbReference type="ARBA" id="ARBA00023065"/>
    </source>
</evidence>
<evidence type="ECO:0000256" key="3">
    <source>
        <dbReference type="ARBA" id="ARBA00022692"/>
    </source>
</evidence>
<reference evidence="13 14" key="1">
    <citation type="submission" date="2020-08" db="EMBL/GenBank/DDBJ databases">
        <title>Genomic Encyclopedia of Type Strains, Phase IV (KMG-IV): sequencing the most valuable type-strain genomes for metagenomic binning, comparative biology and taxonomic classification.</title>
        <authorList>
            <person name="Goeker M."/>
        </authorList>
    </citation>
    <scope>NUCLEOTIDE SEQUENCE [LARGE SCALE GENOMIC DNA]</scope>
    <source>
        <strain evidence="13 14">DSM 27471</strain>
    </source>
</reference>
<dbReference type="InterPro" id="IPR001807">
    <property type="entry name" value="ClC"/>
</dbReference>
<dbReference type="PROSITE" id="PS51371">
    <property type="entry name" value="CBS"/>
    <property type="match status" value="2"/>
</dbReference>
<dbReference type="SUPFAM" id="SSF81340">
    <property type="entry name" value="Clc chloride channel"/>
    <property type="match status" value="1"/>
</dbReference>
<feature type="transmembrane region" description="Helical" evidence="11">
    <location>
        <begin position="212"/>
        <end position="229"/>
    </location>
</feature>
<dbReference type="Pfam" id="PF00571">
    <property type="entry name" value="CBS"/>
    <property type="match status" value="2"/>
</dbReference>
<dbReference type="GO" id="GO:0005254">
    <property type="term" value="F:chloride channel activity"/>
    <property type="evidence" value="ECO:0007669"/>
    <property type="project" value="UniProtKB-KW"/>
</dbReference>
<accession>A0A7W5H2B3</accession>
<dbReference type="Pfam" id="PF00654">
    <property type="entry name" value="Voltage_CLC"/>
    <property type="match status" value="1"/>
</dbReference>
<keyword evidence="3 11" id="KW-0812">Transmembrane</keyword>
<evidence type="ECO:0000256" key="6">
    <source>
        <dbReference type="ARBA" id="ARBA00023136"/>
    </source>
</evidence>
<keyword evidence="2" id="KW-0813">Transport</keyword>
<dbReference type="GO" id="GO:0034707">
    <property type="term" value="C:chloride channel complex"/>
    <property type="evidence" value="ECO:0007669"/>
    <property type="project" value="UniProtKB-KW"/>
</dbReference>
<keyword evidence="9" id="KW-0407">Ion channel</keyword>
<evidence type="ECO:0000256" key="9">
    <source>
        <dbReference type="ARBA" id="ARBA00023303"/>
    </source>
</evidence>
<keyword evidence="14" id="KW-1185">Reference proteome</keyword>
<feature type="transmembrane region" description="Helical" evidence="11">
    <location>
        <begin position="249"/>
        <end position="266"/>
    </location>
</feature>
<dbReference type="PANTHER" id="PTHR43427:SF6">
    <property type="entry name" value="CHLORIDE CHANNEL PROTEIN CLC-E"/>
    <property type="match status" value="1"/>
</dbReference>
<feature type="transmembrane region" description="Helical" evidence="11">
    <location>
        <begin position="369"/>
        <end position="392"/>
    </location>
</feature>
<evidence type="ECO:0000256" key="11">
    <source>
        <dbReference type="SAM" id="Phobius"/>
    </source>
</evidence>
<dbReference type="InterPro" id="IPR050368">
    <property type="entry name" value="ClC-type_chloride_channel"/>
</dbReference>
<dbReference type="PANTHER" id="PTHR43427">
    <property type="entry name" value="CHLORIDE CHANNEL PROTEIN CLC-E"/>
    <property type="match status" value="1"/>
</dbReference>
<evidence type="ECO:0000256" key="1">
    <source>
        <dbReference type="ARBA" id="ARBA00004141"/>
    </source>
</evidence>
<feature type="domain" description="CBS" evidence="12">
    <location>
        <begin position="484"/>
        <end position="543"/>
    </location>
</feature>
<dbReference type="CDD" id="cd02205">
    <property type="entry name" value="CBS_pair_SF"/>
    <property type="match status" value="1"/>
</dbReference>
<feature type="domain" description="CBS" evidence="12">
    <location>
        <begin position="549"/>
        <end position="608"/>
    </location>
</feature>
<dbReference type="InterPro" id="IPR000644">
    <property type="entry name" value="CBS_dom"/>
</dbReference>
<proteinExistence type="predicted"/>
<sequence>MSFQKSRAIHIKFPHSILGTKNHIQLIHWREEHIKERHFILLLSFVVGLLAGLAAFILKSVIHIIEQLLTEHFSLDQANYWYLVLPIVGIAISGWFVRRIVRDDISHGVTRILHAISQRKAIIKLHNTWSSMVGGAITIGFGGSVGAEAPVVLTGSAIGSNLGKFFKMSQKTLMLMVGCGAAGAISGIFRAPITGVLFTLEVLMLDMTMASVIPLLISSATAAALTYLLMGDRFMFQFSHFAPFTVQRIPYLIVLGITCGFVSLYFTRMTNRMEAMFAKLKVTQKKLLVGGLILSALIFLFPPLYGEGYSTISALLSGSTPDILFNRSLFYHFRNEEVAVIIYLVCIVFFKVIATTATNGGGGVGGLFAPSLFVGGLTGYVLAYAMNFFLGFHLPLKNFAFAGMAGVMSGVMFAPLTAIFLIAEVTGGYDLFMTLMITSTVAYLTMNVFETHSIYAMRLAKAGELMTHNKDRAVLGFMRMQHVIETDLDIVHPDDLLGDLVNIISSSKRNIFPVVDSNNKLLGIITLDEVRNIMFRSDLYNRFRMRELMISPPAVISADDSMESVMKIFERTGAWNLPVVENGKYIGFVSKSAIFNVYRRMLVHFSDE</sequence>
<evidence type="ECO:0000259" key="12">
    <source>
        <dbReference type="PROSITE" id="PS51371"/>
    </source>
</evidence>
<feature type="transmembrane region" description="Helical" evidence="11">
    <location>
        <begin position="173"/>
        <end position="200"/>
    </location>
</feature>
<dbReference type="RefSeq" id="WP_183413331.1">
    <property type="nucleotide sequence ID" value="NZ_JACHYB010000001.1"/>
</dbReference>
<dbReference type="SMART" id="SM00116">
    <property type="entry name" value="CBS"/>
    <property type="match status" value="2"/>
</dbReference>
<dbReference type="SUPFAM" id="SSF54631">
    <property type="entry name" value="CBS-domain pair"/>
    <property type="match status" value="1"/>
</dbReference>
<dbReference type="InterPro" id="IPR014743">
    <property type="entry name" value="Cl-channel_core"/>
</dbReference>
<organism evidence="13 14">
    <name type="scientific">Microbacter margulisiae</name>
    <dbReference type="NCBI Taxonomy" id="1350067"/>
    <lineage>
        <taxon>Bacteria</taxon>
        <taxon>Pseudomonadati</taxon>
        <taxon>Bacteroidota</taxon>
        <taxon>Bacteroidia</taxon>
        <taxon>Bacteroidales</taxon>
        <taxon>Porphyromonadaceae</taxon>
        <taxon>Microbacter</taxon>
    </lineage>
</organism>
<dbReference type="PRINTS" id="PR00762">
    <property type="entry name" value="CLCHANNEL"/>
</dbReference>
<dbReference type="EMBL" id="JACHYB010000001">
    <property type="protein sequence ID" value="MBB3187580.1"/>
    <property type="molecule type" value="Genomic_DNA"/>
</dbReference>
<comment type="subcellular location">
    <subcellularLocation>
        <location evidence="1">Membrane</location>
        <topology evidence="1">Multi-pass membrane protein</topology>
    </subcellularLocation>
</comment>
<feature type="transmembrane region" description="Helical" evidence="11">
    <location>
        <begin position="287"/>
        <end position="305"/>
    </location>
</feature>
<gene>
    <name evidence="13" type="ORF">FHX64_001743</name>
</gene>
<keyword evidence="7" id="KW-0869">Chloride channel</keyword>